<reference evidence="2 3" key="1">
    <citation type="journal article" date="2021" name="Elife">
        <title>Chloroplast acquisition without the gene transfer in kleptoplastic sea slugs, Plakobranchus ocellatus.</title>
        <authorList>
            <person name="Maeda T."/>
            <person name="Takahashi S."/>
            <person name="Yoshida T."/>
            <person name="Shimamura S."/>
            <person name="Takaki Y."/>
            <person name="Nagai Y."/>
            <person name="Toyoda A."/>
            <person name="Suzuki Y."/>
            <person name="Arimoto A."/>
            <person name="Ishii H."/>
            <person name="Satoh N."/>
            <person name="Nishiyama T."/>
            <person name="Hasebe M."/>
            <person name="Maruyama T."/>
            <person name="Minagawa J."/>
            <person name="Obokata J."/>
            <person name="Shigenobu S."/>
        </authorList>
    </citation>
    <scope>NUCLEOTIDE SEQUENCE [LARGE SCALE GENOMIC DNA]</scope>
</reference>
<feature type="compositionally biased region" description="Low complexity" evidence="1">
    <location>
        <begin position="239"/>
        <end position="248"/>
    </location>
</feature>
<protein>
    <submittedName>
        <fullName evidence="2">Uncharacterized protein</fullName>
    </submittedName>
</protein>
<feature type="region of interest" description="Disordered" evidence="1">
    <location>
        <begin position="1"/>
        <end position="66"/>
    </location>
</feature>
<evidence type="ECO:0000313" key="3">
    <source>
        <dbReference type="Proteomes" id="UP000735302"/>
    </source>
</evidence>
<dbReference type="Proteomes" id="UP000735302">
    <property type="component" value="Unassembled WGS sequence"/>
</dbReference>
<dbReference type="AntiFam" id="ANF00034">
    <property type="entry name" value="Antisense to 5.8S rRNA"/>
</dbReference>
<organism evidence="2 3">
    <name type="scientific">Plakobranchus ocellatus</name>
    <dbReference type="NCBI Taxonomy" id="259542"/>
    <lineage>
        <taxon>Eukaryota</taxon>
        <taxon>Metazoa</taxon>
        <taxon>Spiralia</taxon>
        <taxon>Lophotrochozoa</taxon>
        <taxon>Mollusca</taxon>
        <taxon>Gastropoda</taxon>
        <taxon>Heterobranchia</taxon>
        <taxon>Euthyneura</taxon>
        <taxon>Panpulmonata</taxon>
        <taxon>Sacoglossa</taxon>
        <taxon>Placobranchoidea</taxon>
        <taxon>Plakobranchidae</taxon>
        <taxon>Plakobranchus</taxon>
    </lineage>
</organism>
<feature type="compositionally biased region" description="Polar residues" evidence="1">
    <location>
        <begin position="330"/>
        <end position="345"/>
    </location>
</feature>
<proteinExistence type="predicted"/>
<feature type="compositionally biased region" description="Gly residues" evidence="1">
    <location>
        <begin position="48"/>
        <end position="61"/>
    </location>
</feature>
<keyword evidence="3" id="KW-1185">Reference proteome</keyword>
<evidence type="ECO:0000313" key="2">
    <source>
        <dbReference type="EMBL" id="GFO27015.1"/>
    </source>
</evidence>
<gene>
    <name evidence="2" type="ORF">PoB_005352000</name>
</gene>
<comment type="caution">
    <text evidence="2">The sequence shown here is derived from an EMBL/GenBank/DDBJ whole genome shotgun (WGS) entry which is preliminary data.</text>
</comment>
<feature type="region of interest" description="Disordered" evidence="1">
    <location>
        <begin position="202"/>
        <end position="356"/>
    </location>
</feature>
<name>A0AAV4C6G9_9GAST</name>
<evidence type="ECO:0000256" key="1">
    <source>
        <dbReference type="SAM" id="MobiDB-lite"/>
    </source>
</evidence>
<dbReference type="AlphaFoldDB" id="A0AAV4C6G9"/>
<feature type="compositionally biased region" description="Basic and acidic residues" evidence="1">
    <location>
        <begin position="268"/>
        <end position="277"/>
    </location>
</feature>
<accession>A0AAV4C6G9</accession>
<feature type="region of interest" description="Disordered" evidence="1">
    <location>
        <begin position="78"/>
        <end position="107"/>
    </location>
</feature>
<sequence length="356" mass="39366">MPAAPRIRTGRSPLLPAEGQARRLIKTKREPGPAATGGCGRCSRRRCGGAGDTHAGGGGGPPSDETFFVLSRRALEATGRRSTGGVRRRPRDGPGRGWRSTKRARARRTAMVFVRRPSDGRGSGWTRSRHERSRCRWSLCSAIHINSRSWLRSSSMHEPSDPPLKVVTIVFFLHRFDRARPRQKVTKKFFCFEKGKEETSFRRAGEVESAPFEPSRPDPRQGARSTPGRPPGRAGLIKPASANPASRSSNRHPVRDGASCARRPPPAVRRDETRREASCCCRRRGQSKTTETDNDPSAGSPTETLLRLLLSPSDRVRASSRPTVPELARQTETNPRPSLNRSIDSSDWRCVQRAGT</sequence>
<dbReference type="EMBL" id="BLXT01005873">
    <property type="protein sequence ID" value="GFO27015.1"/>
    <property type="molecule type" value="Genomic_DNA"/>
</dbReference>